<dbReference type="PANTHER" id="PTHR43140:SF1">
    <property type="entry name" value="TYPE I RESTRICTION ENZYME ECOKI SPECIFICITY SUBUNIT"/>
    <property type="match status" value="1"/>
</dbReference>
<name>A0AB36DZS0_9PAST</name>
<comment type="similarity">
    <text evidence="1">Belongs to the type-I restriction system S methylase family.</text>
</comment>
<evidence type="ECO:0000256" key="3">
    <source>
        <dbReference type="ARBA" id="ARBA00023125"/>
    </source>
</evidence>
<keyword evidence="2" id="KW-0680">Restriction system</keyword>
<dbReference type="GO" id="GO:0003677">
    <property type="term" value="F:DNA binding"/>
    <property type="evidence" value="ECO:0007669"/>
    <property type="project" value="UniProtKB-KW"/>
</dbReference>
<dbReference type="Proteomes" id="UP000092527">
    <property type="component" value="Unassembled WGS sequence"/>
</dbReference>
<comment type="caution">
    <text evidence="5">The sequence shown here is derived from an EMBL/GenBank/DDBJ whole genome shotgun (WGS) entry which is preliminary data.</text>
</comment>
<dbReference type="AlphaFoldDB" id="A0AB36DZS0"/>
<dbReference type="Pfam" id="PF01420">
    <property type="entry name" value="Methylase_S"/>
    <property type="match status" value="1"/>
</dbReference>
<reference evidence="5 6" key="1">
    <citation type="submission" date="2014-11" db="EMBL/GenBank/DDBJ databases">
        <title>Pan-genome of Gallibacterium spp.</title>
        <authorList>
            <person name="Kudirkiene E."/>
            <person name="Bojesen A.M."/>
        </authorList>
    </citation>
    <scope>NUCLEOTIDE SEQUENCE [LARGE SCALE GENOMIC DNA]</scope>
    <source>
        <strain evidence="5 6">18469/18</strain>
    </source>
</reference>
<gene>
    <name evidence="5" type="ORF">QV09_11560</name>
</gene>
<protein>
    <recommendedName>
        <fullName evidence="4">Type I restriction modification DNA specificity domain-containing protein</fullName>
    </recommendedName>
</protein>
<dbReference type="EMBL" id="JTJU01000081">
    <property type="protein sequence ID" value="OBX06979.1"/>
    <property type="molecule type" value="Genomic_DNA"/>
</dbReference>
<evidence type="ECO:0000256" key="2">
    <source>
        <dbReference type="ARBA" id="ARBA00022747"/>
    </source>
</evidence>
<feature type="non-terminal residue" evidence="5">
    <location>
        <position position="1"/>
    </location>
</feature>
<dbReference type="InterPro" id="IPR051212">
    <property type="entry name" value="Type-I_RE_S_subunit"/>
</dbReference>
<evidence type="ECO:0000313" key="6">
    <source>
        <dbReference type="Proteomes" id="UP000092527"/>
    </source>
</evidence>
<organism evidence="5 6">
    <name type="scientific">Gallibacterium salpingitidis</name>
    <dbReference type="NCBI Taxonomy" id="505341"/>
    <lineage>
        <taxon>Bacteria</taxon>
        <taxon>Pseudomonadati</taxon>
        <taxon>Pseudomonadota</taxon>
        <taxon>Gammaproteobacteria</taxon>
        <taxon>Pasteurellales</taxon>
        <taxon>Pasteurellaceae</taxon>
        <taxon>Gallibacterium</taxon>
    </lineage>
</organism>
<feature type="domain" description="Type I restriction modification DNA specificity" evidence="4">
    <location>
        <begin position="3"/>
        <end position="168"/>
    </location>
</feature>
<dbReference type="Gene3D" id="3.90.220.20">
    <property type="entry name" value="DNA methylase specificity domains"/>
    <property type="match status" value="1"/>
</dbReference>
<sequence>ELPKGWVWCKLQDVSINELGKTLDKSKNTGKFYDYLCSVNVKWGHIDLSLLKKMRLEEHEKERYRVKKGDLLICEGGDVGRSAICNFDKEIYYQNALHRVRFKNNIKTEFYFYVLWLYKEKSWIDDVSSGVTIKHFTQNSINKLIFPFPPLAEQQRIVEKIEILFTELDNIQHHLK</sequence>
<evidence type="ECO:0000259" key="4">
    <source>
        <dbReference type="Pfam" id="PF01420"/>
    </source>
</evidence>
<evidence type="ECO:0000256" key="1">
    <source>
        <dbReference type="ARBA" id="ARBA00010923"/>
    </source>
</evidence>
<dbReference type="InterPro" id="IPR000055">
    <property type="entry name" value="Restrct_endonuc_typeI_TRD"/>
</dbReference>
<accession>A0AB36DZS0</accession>
<proteinExistence type="inferred from homology"/>
<keyword evidence="3" id="KW-0238">DNA-binding</keyword>
<dbReference type="RefSeq" id="WP_197495480.1">
    <property type="nucleotide sequence ID" value="NZ_JTJU01000081.1"/>
</dbReference>
<dbReference type="SUPFAM" id="SSF116734">
    <property type="entry name" value="DNA methylase specificity domain"/>
    <property type="match status" value="1"/>
</dbReference>
<evidence type="ECO:0000313" key="5">
    <source>
        <dbReference type="EMBL" id="OBX06979.1"/>
    </source>
</evidence>
<dbReference type="PANTHER" id="PTHR43140">
    <property type="entry name" value="TYPE-1 RESTRICTION ENZYME ECOKI SPECIFICITY PROTEIN"/>
    <property type="match status" value="1"/>
</dbReference>
<dbReference type="InterPro" id="IPR044946">
    <property type="entry name" value="Restrct_endonuc_typeI_TRD_sf"/>
</dbReference>
<dbReference type="GO" id="GO:0009307">
    <property type="term" value="P:DNA restriction-modification system"/>
    <property type="evidence" value="ECO:0007669"/>
    <property type="project" value="UniProtKB-KW"/>
</dbReference>